<organism evidence="1 2">
    <name type="scientific">Thelephora ganbajun</name>
    <name type="common">Ganba fungus</name>
    <dbReference type="NCBI Taxonomy" id="370292"/>
    <lineage>
        <taxon>Eukaryota</taxon>
        <taxon>Fungi</taxon>
        <taxon>Dikarya</taxon>
        <taxon>Basidiomycota</taxon>
        <taxon>Agaricomycotina</taxon>
        <taxon>Agaricomycetes</taxon>
        <taxon>Thelephorales</taxon>
        <taxon>Thelephoraceae</taxon>
        <taxon>Thelephora</taxon>
    </lineage>
</organism>
<sequence>MVSTHLVDAIRDPSHVIIDLYDEGGSPQMDFPAQVTSHFATVFRMQDSIQRIPQLSLSYPPDAHPDRSLVRFRGMIQDIPSPEMYLSRLPEGRCGGWNIYQGLDAPTPTDINFHDLRKCSVFWAITVPGESQWYAERLEGTLSNQGNTHRLLSSSRPNCVDYTTFVGILTWESILRLSPPEFVRIVTETEPEAVVPVIQVTGVQVPSPKIPSEPRGNAIIAVYEALVNWVSQEALAGDRDAAELIILCSVARVQSRNPSIMPPSLQLTRFPSPKNGIFVPAICSVLSKLLPLFSVVKLSLEALNNDRFIPESNGEDLSSGYLQVPAGSVILIAENGIQEGNVVEKGMRSLKDVQDVMSNQNLRYAFPFSQLSFNTEIGFILLVEGRRSPFFTTDILLPLQPQSMDTTPLYKSESEIKIPDQGQLDDFRNLLFSAKRREKAGMPKQLAELIENDFVEERKGDKSVTQNDLMMKITIVRLLGLLFQAEELSVELWERAKELEVRRKKRSQV</sequence>
<evidence type="ECO:0000313" key="1">
    <source>
        <dbReference type="EMBL" id="KAF9646854.1"/>
    </source>
</evidence>
<keyword evidence="2" id="KW-1185">Reference proteome</keyword>
<reference evidence="1" key="2">
    <citation type="journal article" date="2020" name="Nat. Commun.">
        <title>Large-scale genome sequencing of mycorrhizal fungi provides insights into the early evolution of symbiotic traits.</title>
        <authorList>
            <person name="Miyauchi S."/>
            <person name="Kiss E."/>
            <person name="Kuo A."/>
            <person name="Drula E."/>
            <person name="Kohler A."/>
            <person name="Sanchez-Garcia M."/>
            <person name="Morin E."/>
            <person name="Andreopoulos B."/>
            <person name="Barry K.W."/>
            <person name="Bonito G."/>
            <person name="Buee M."/>
            <person name="Carver A."/>
            <person name="Chen C."/>
            <person name="Cichocki N."/>
            <person name="Clum A."/>
            <person name="Culley D."/>
            <person name="Crous P.W."/>
            <person name="Fauchery L."/>
            <person name="Girlanda M."/>
            <person name="Hayes R.D."/>
            <person name="Keri Z."/>
            <person name="LaButti K."/>
            <person name="Lipzen A."/>
            <person name="Lombard V."/>
            <person name="Magnuson J."/>
            <person name="Maillard F."/>
            <person name="Murat C."/>
            <person name="Nolan M."/>
            <person name="Ohm R.A."/>
            <person name="Pangilinan J."/>
            <person name="Pereira M.F."/>
            <person name="Perotto S."/>
            <person name="Peter M."/>
            <person name="Pfister S."/>
            <person name="Riley R."/>
            <person name="Sitrit Y."/>
            <person name="Stielow J.B."/>
            <person name="Szollosi G."/>
            <person name="Zifcakova L."/>
            <person name="Stursova M."/>
            <person name="Spatafora J.W."/>
            <person name="Tedersoo L."/>
            <person name="Vaario L.M."/>
            <person name="Yamada A."/>
            <person name="Yan M."/>
            <person name="Wang P."/>
            <person name="Xu J."/>
            <person name="Bruns T."/>
            <person name="Baldrian P."/>
            <person name="Vilgalys R."/>
            <person name="Dunand C."/>
            <person name="Henrissat B."/>
            <person name="Grigoriev I.V."/>
            <person name="Hibbett D."/>
            <person name="Nagy L.G."/>
            <person name="Martin F.M."/>
        </authorList>
    </citation>
    <scope>NUCLEOTIDE SEQUENCE</scope>
    <source>
        <strain evidence="1">P2</strain>
    </source>
</reference>
<protein>
    <submittedName>
        <fullName evidence="1">Uncharacterized protein</fullName>
    </submittedName>
</protein>
<dbReference type="Proteomes" id="UP000886501">
    <property type="component" value="Unassembled WGS sequence"/>
</dbReference>
<proteinExistence type="predicted"/>
<comment type="caution">
    <text evidence="1">The sequence shown here is derived from an EMBL/GenBank/DDBJ whole genome shotgun (WGS) entry which is preliminary data.</text>
</comment>
<accession>A0ACB6ZAT3</accession>
<evidence type="ECO:0000313" key="2">
    <source>
        <dbReference type="Proteomes" id="UP000886501"/>
    </source>
</evidence>
<reference evidence="1" key="1">
    <citation type="submission" date="2019-10" db="EMBL/GenBank/DDBJ databases">
        <authorList>
            <consortium name="DOE Joint Genome Institute"/>
            <person name="Kuo A."/>
            <person name="Miyauchi S."/>
            <person name="Kiss E."/>
            <person name="Drula E."/>
            <person name="Kohler A."/>
            <person name="Sanchez-Garcia M."/>
            <person name="Andreopoulos B."/>
            <person name="Barry K.W."/>
            <person name="Bonito G."/>
            <person name="Buee M."/>
            <person name="Carver A."/>
            <person name="Chen C."/>
            <person name="Cichocki N."/>
            <person name="Clum A."/>
            <person name="Culley D."/>
            <person name="Crous P.W."/>
            <person name="Fauchery L."/>
            <person name="Girlanda M."/>
            <person name="Hayes R."/>
            <person name="Keri Z."/>
            <person name="Labutti K."/>
            <person name="Lipzen A."/>
            <person name="Lombard V."/>
            <person name="Magnuson J."/>
            <person name="Maillard F."/>
            <person name="Morin E."/>
            <person name="Murat C."/>
            <person name="Nolan M."/>
            <person name="Ohm R."/>
            <person name="Pangilinan J."/>
            <person name="Pereira M."/>
            <person name="Perotto S."/>
            <person name="Peter M."/>
            <person name="Riley R."/>
            <person name="Sitrit Y."/>
            <person name="Stielow B."/>
            <person name="Szollosi G."/>
            <person name="Zifcakova L."/>
            <person name="Stursova M."/>
            <person name="Spatafora J.W."/>
            <person name="Tedersoo L."/>
            <person name="Vaario L.-M."/>
            <person name="Yamada A."/>
            <person name="Yan M."/>
            <person name="Wang P."/>
            <person name="Xu J."/>
            <person name="Bruns T."/>
            <person name="Baldrian P."/>
            <person name="Vilgalys R."/>
            <person name="Henrissat B."/>
            <person name="Grigoriev I.V."/>
            <person name="Hibbett D."/>
            <person name="Nagy L.G."/>
            <person name="Martin F.M."/>
        </authorList>
    </citation>
    <scope>NUCLEOTIDE SEQUENCE</scope>
    <source>
        <strain evidence="1">P2</strain>
    </source>
</reference>
<gene>
    <name evidence="1" type="ORF">BDM02DRAFT_3099124</name>
</gene>
<name>A0ACB6ZAT3_THEGA</name>
<dbReference type="EMBL" id="MU118047">
    <property type="protein sequence ID" value="KAF9646854.1"/>
    <property type="molecule type" value="Genomic_DNA"/>
</dbReference>